<feature type="transmembrane region" description="Helical" evidence="1">
    <location>
        <begin position="30"/>
        <end position="47"/>
    </location>
</feature>
<keyword evidence="1" id="KW-1133">Transmembrane helix</keyword>
<proteinExistence type="predicted"/>
<evidence type="ECO:0000313" key="3">
    <source>
        <dbReference type="Proteomes" id="UP001589609"/>
    </source>
</evidence>
<dbReference type="PANTHER" id="PTHR37309">
    <property type="entry name" value="SLR0284 PROTEIN"/>
    <property type="match status" value="1"/>
</dbReference>
<sequence>MRWIISIISNSIVLIVIAGIFKILVPSSFYIENVTTAIAASIVLALLNAFIKPLLIVVTLPITVVTFGLFLIVINAITLKIADSLLGAAFDIKGFGTAVAVAVCISVLNMLIDKVIVEPLSRKD</sequence>
<evidence type="ECO:0000256" key="1">
    <source>
        <dbReference type="SAM" id="Phobius"/>
    </source>
</evidence>
<dbReference type="Pfam" id="PF04020">
    <property type="entry name" value="Phage_holin_4_2"/>
    <property type="match status" value="1"/>
</dbReference>
<name>A0ABV5WDX5_9BACI</name>
<dbReference type="EMBL" id="JBHMAF010000034">
    <property type="protein sequence ID" value="MFB9758572.1"/>
    <property type="molecule type" value="Genomic_DNA"/>
</dbReference>
<accession>A0ABV5WDX5</accession>
<reference evidence="2 3" key="1">
    <citation type="submission" date="2024-09" db="EMBL/GenBank/DDBJ databases">
        <authorList>
            <person name="Sun Q."/>
            <person name="Mori K."/>
        </authorList>
    </citation>
    <scope>NUCLEOTIDE SEQUENCE [LARGE SCALE GENOMIC DNA]</scope>
    <source>
        <strain evidence="2 3">JCM 11201</strain>
    </source>
</reference>
<keyword evidence="1" id="KW-0812">Transmembrane</keyword>
<gene>
    <name evidence="2" type="ORF">ACFFMS_08570</name>
</gene>
<organism evidence="2 3">
    <name type="scientific">Ectobacillus funiculus</name>
    <dbReference type="NCBI Taxonomy" id="137993"/>
    <lineage>
        <taxon>Bacteria</taxon>
        <taxon>Bacillati</taxon>
        <taxon>Bacillota</taxon>
        <taxon>Bacilli</taxon>
        <taxon>Bacillales</taxon>
        <taxon>Bacillaceae</taxon>
        <taxon>Ectobacillus</taxon>
    </lineage>
</organism>
<dbReference type="RefSeq" id="WP_379948866.1">
    <property type="nucleotide sequence ID" value="NZ_JBHMAF010000034.1"/>
</dbReference>
<feature type="transmembrane region" description="Helical" evidence="1">
    <location>
        <begin position="7"/>
        <end position="24"/>
    </location>
</feature>
<dbReference type="Proteomes" id="UP001589609">
    <property type="component" value="Unassembled WGS sequence"/>
</dbReference>
<keyword evidence="1" id="KW-0472">Membrane</keyword>
<feature type="transmembrane region" description="Helical" evidence="1">
    <location>
        <begin position="54"/>
        <end position="74"/>
    </location>
</feature>
<protein>
    <submittedName>
        <fullName evidence="2">Phage holin family protein</fullName>
    </submittedName>
</protein>
<evidence type="ECO:0000313" key="2">
    <source>
        <dbReference type="EMBL" id="MFB9758572.1"/>
    </source>
</evidence>
<comment type="caution">
    <text evidence="2">The sequence shown here is derived from an EMBL/GenBank/DDBJ whole genome shotgun (WGS) entry which is preliminary data.</text>
</comment>
<dbReference type="PANTHER" id="PTHR37309:SF1">
    <property type="entry name" value="SLR0284 PROTEIN"/>
    <property type="match status" value="1"/>
</dbReference>
<keyword evidence="3" id="KW-1185">Reference proteome</keyword>
<feature type="transmembrane region" description="Helical" evidence="1">
    <location>
        <begin position="94"/>
        <end position="112"/>
    </location>
</feature>
<dbReference type="InterPro" id="IPR007165">
    <property type="entry name" value="Phage_holin_4_2"/>
</dbReference>